<gene>
    <name evidence="2" type="ORF">F511_30788</name>
</gene>
<protein>
    <submittedName>
        <fullName evidence="2">Uncharacterized protein</fullName>
    </submittedName>
</protein>
<dbReference type="EMBL" id="KV017514">
    <property type="protein sequence ID" value="KZV18132.1"/>
    <property type="molecule type" value="Genomic_DNA"/>
</dbReference>
<reference evidence="2 3" key="1">
    <citation type="journal article" date="2015" name="Proc. Natl. Acad. Sci. U.S.A.">
        <title>The resurrection genome of Boea hygrometrica: A blueprint for survival of dehydration.</title>
        <authorList>
            <person name="Xiao L."/>
            <person name="Yang G."/>
            <person name="Zhang L."/>
            <person name="Yang X."/>
            <person name="Zhao S."/>
            <person name="Ji Z."/>
            <person name="Zhou Q."/>
            <person name="Hu M."/>
            <person name="Wang Y."/>
            <person name="Chen M."/>
            <person name="Xu Y."/>
            <person name="Jin H."/>
            <person name="Xiao X."/>
            <person name="Hu G."/>
            <person name="Bao F."/>
            <person name="Hu Y."/>
            <person name="Wan P."/>
            <person name="Li L."/>
            <person name="Deng X."/>
            <person name="Kuang T."/>
            <person name="Xiang C."/>
            <person name="Zhu J.K."/>
            <person name="Oliver M.J."/>
            <person name="He Y."/>
        </authorList>
    </citation>
    <scope>NUCLEOTIDE SEQUENCE [LARGE SCALE GENOMIC DNA]</scope>
    <source>
        <strain evidence="3">cv. XS01</strain>
    </source>
</reference>
<evidence type="ECO:0000256" key="1">
    <source>
        <dbReference type="SAM" id="MobiDB-lite"/>
    </source>
</evidence>
<sequence>MSIEFQSYFSKGKSGNISSNELTDCTRSVDAKIVRLLMIWMRCLNGSSRQASNAGARDEKNIAQLLGMEQSWSLEAAQEQERAEQAQLQTKIGADAGAALEQIKDKEQPAC</sequence>
<organism evidence="2 3">
    <name type="scientific">Dorcoceras hygrometricum</name>
    <dbReference type="NCBI Taxonomy" id="472368"/>
    <lineage>
        <taxon>Eukaryota</taxon>
        <taxon>Viridiplantae</taxon>
        <taxon>Streptophyta</taxon>
        <taxon>Embryophyta</taxon>
        <taxon>Tracheophyta</taxon>
        <taxon>Spermatophyta</taxon>
        <taxon>Magnoliopsida</taxon>
        <taxon>eudicotyledons</taxon>
        <taxon>Gunneridae</taxon>
        <taxon>Pentapetalae</taxon>
        <taxon>asterids</taxon>
        <taxon>lamiids</taxon>
        <taxon>Lamiales</taxon>
        <taxon>Gesneriaceae</taxon>
        <taxon>Didymocarpoideae</taxon>
        <taxon>Trichosporeae</taxon>
        <taxon>Loxocarpinae</taxon>
        <taxon>Dorcoceras</taxon>
    </lineage>
</organism>
<name>A0A2Z7A8U2_9LAMI</name>
<proteinExistence type="predicted"/>
<feature type="region of interest" description="Disordered" evidence="1">
    <location>
        <begin position="1"/>
        <end position="21"/>
    </location>
</feature>
<evidence type="ECO:0000313" key="2">
    <source>
        <dbReference type="EMBL" id="KZV18132.1"/>
    </source>
</evidence>
<evidence type="ECO:0000313" key="3">
    <source>
        <dbReference type="Proteomes" id="UP000250235"/>
    </source>
</evidence>
<dbReference type="AlphaFoldDB" id="A0A2Z7A8U2"/>
<dbReference type="Proteomes" id="UP000250235">
    <property type="component" value="Unassembled WGS sequence"/>
</dbReference>
<accession>A0A2Z7A8U2</accession>
<keyword evidence="3" id="KW-1185">Reference proteome</keyword>